<evidence type="ECO:0000313" key="2">
    <source>
        <dbReference type="Proteomes" id="UP001150603"/>
    </source>
</evidence>
<protein>
    <submittedName>
        <fullName evidence="1">Uncharacterized protein</fullName>
    </submittedName>
</protein>
<reference evidence="1" key="1">
    <citation type="submission" date="2022-07" db="EMBL/GenBank/DDBJ databases">
        <title>Phylogenomic reconstructions and comparative analyses of Kickxellomycotina fungi.</title>
        <authorList>
            <person name="Reynolds N.K."/>
            <person name="Stajich J.E."/>
            <person name="Barry K."/>
            <person name="Grigoriev I.V."/>
            <person name="Crous P."/>
            <person name="Smith M.E."/>
        </authorList>
    </citation>
    <scope>NUCLEOTIDE SEQUENCE</scope>
    <source>
        <strain evidence="1">NRRL 5244</strain>
    </source>
</reference>
<sequence>NATCSEAFASYKDSSNLVCVGPIKNKGGACNGDGLLLQEDSSNVALIGVLDLFASTDSQDNAQCDDKNVYNFYTAVENYMAWITQKTPLSESALISTATISTSGSGSSSSDDDSSEHSSKGDSSSKGGSSSKGEEGATSGLDSSSRSGAAMNKGSIAVGVALAAAAAFF</sequence>
<keyword evidence="2" id="KW-1185">Reference proteome</keyword>
<evidence type="ECO:0000313" key="1">
    <source>
        <dbReference type="EMBL" id="KAJ1933001.1"/>
    </source>
</evidence>
<comment type="caution">
    <text evidence="1">The sequence shown here is derived from an EMBL/GenBank/DDBJ whole genome shotgun (WGS) entry which is preliminary data.</text>
</comment>
<feature type="non-terminal residue" evidence="1">
    <location>
        <position position="1"/>
    </location>
</feature>
<name>A0ACC1J0H4_9FUNG</name>
<accession>A0ACC1J0H4</accession>
<gene>
    <name evidence="1" type="ORF">FBU59_006181</name>
</gene>
<organism evidence="1 2">
    <name type="scientific">Linderina macrospora</name>
    <dbReference type="NCBI Taxonomy" id="4868"/>
    <lineage>
        <taxon>Eukaryota</taxon>
        <taxon>Fungi</taxon>
        <taxon>Fungi incertae sedis</taxon>
        <taxon>Zoopagomycota</taxon>
        <taxon>Kickxellomycotina</taxon>
        <taxon>Kickxellomycetes</taxon>
        <taxon>Kickxellales</taxon>
        <taxon>Kickxellaceae</taxon>
        <taxon>Linderina</taxon>
    </lineage>
</organism>
<proteinExistence type="predicted"/>
<dbReference type="Proteomes" id="UP001150603">
    <property type="component" value="Unassembled WGS sequence"/>
</dbReference>
<dbReference type="EMBL" id="JANBPW010005267">
    <property type="protein sequence ID" value="KAJ1933001.1"/>
    <property type="molecule type" value="Genomic_DNA"/>
</dbReference>